<feature type="domain" description="Sm" evidence="13">
    <location>
        <begin position="46"/>
        <end position="117"/>
    </location>
</feature>
<dbReference type="SMART" id="SM00651">
    <property type="entry name" value="Sm"/>
    <property type="match status" value="1"/>
</dbReference>
<dbReference type="GO" id="GO:0003723">
    <property type="term" value="F:RNA binding"/>
    <property type="evidence" value="ECO:0007669"/>
    <property type="project" value="UniProtKB-KW"/>
</dbReference>
<gene>
    <name evidence="14" type="primary">LSM6</name>
    <name evidence="14" type="ORF">F1559_002241</name>
</gene>
<organism evidence="14 15">
    <name type="scientific">Cyanidiococcus yangmingshanensis</name>
    <dbReference type="NCBI Taxonomy" id="2690220"/>
    <lineage>
        <taxon>Eukaryota</taxon>
        <taxon>Rhodophyta</taxon>
        <taxon>Bangiophyceae</taxon>
        <taxon>Cyanidiales</taxon>
        <taxon>Cyanidiaceae</taxon>
        <taxon>Cyanidiococcus</taxon>
    </lineage>
</organism>
<dbReference type="PANTHER" id="PTHR11021">
    <property type="entry name" value="SMALL NUCLEAR RIBONUCLEOPROTEIN F SNRNP-F"/>
    <property type="match status" value="1"/>
</dbReference>
<dbReference type="GO" id="GO:0005730">
    <property type="term" value="C:nucleolus"/>
    <property type="evidence" value="ECO:0007669"/>
    <property type="project" value="TreeGrafter"/>
</dbReference>
<evidence type="ECO:0000256" key="4">
    <source>
        <dbReference type="ARBA" id="ARBA00022490"/>
    </source>
</evidence>
<dbReference type="GO" id="GO:0005732">
    <property type="term" value="C:sno(s)RNA-containing ribonucleoprotein complex"/>
    <property type="evidence" value="ECO:0007669"/>
    <property type="project" value="TreeGrafter"/>
</dbReference>
<keyword evidence="11" id="KW-0539">Nucleus</keyword>
<dbReference type="CDD" id="cd01726">
    <property type="entry name" value="LSm6"/>
    <property type="match status" value="1"/>
</dbReference>
<dbReference type="GO" id="GO:0046540">
    <property type="term" value="C:U4/U6 x U5 tri-snRNP complex"/>
    <property type="evidence" value="ECO:0007669"/>
    <property type="project" value="TreeGrafter"/>
</dbReference>
<dbReference type="GO" id="GO:0005688">
    <property type="term" value="C:U6 snRNP"/>
    <property type="evidence" value="ECO:0007669"/>
    <property type="project" value="TreeGrafter"/>
</dbReference>
<dbReference type="PANTHER" id="PTHR11021:SF1">
    <property type="entry name" value="U6 SNRNA-ASSOCIATED SM-LIKE PROTEIN LSM6"/>
    <property type="match status" value="1"/>
</dbReference>
<keyword evidence="15" id="KW-1185">Reference proteome</keyword>
<dbReference type="InterPro" id="IPR001163">
    <property type="entry name" value="Sm_dom_euk/arc"/>
</dbReference>
<dbReference type="GO" id="GO:0005681">
    <property type="term" value="C:spliceosomal complex"/>
    <property type="evidence" value="ECO:0007669"/>
    <property type="project" value="UniProtKB-KW"/>
</dbReference>
<name>A0A7J7IL29_9RHOD</name>
<dbReference type="SUPFAM" id="SSF50182">
    <property type="entry name" value="Sm-like ribonucleoproteins"/>
    <property type="match status" value="1"/>
</dbReference>
<dbReference type="GO" id="GO:0000398">
    <property type="term" value="P:mRNA splicing, via spliceosome"/>
    <property type="evidence" value="ECO:0007669"/>
    <property type="project" value="InterPro"/>
</dbReference>
<dbReference type="GO" id="GO:0030490">
    <property type="term" value="P:maturation of SSU-rRNA"/>
    <property type="evidence" value="ECO:0007669"/>
    <property type="project" value="TreeGrafter"/>
</dbReference>
<dbReference type="InterPro" id="IPR047575">
    <property type="entry name" value="Sm"/>
</dbReference>
<evidence type="ECO:0000256" key="6">
    <source>
        <dbReference type="ARBA" id="ARBA00022664"/>
    </source>
</evidence>
<keyword evidence="12" id="KW-0687">Ribonucleoprotein</keyword>
<evidence type="ECO:0000256" key="11">
    <source>
        <dbReference type="ARBA" id="ARBA00023242"/>
    </source>
</evidence>
<evidence type="ECO:0000256" key="5">
    <source>
        <dbReference type="ARBA" id="ARBA00022552"/>
    </source>
</evidence>
<evidence type="ECO:0000256" key="7">
    <source>
        <dbReference type="ARBA" id="ARBA00022694"/>
    </source>
</evidence>
<dbReference type="Proteomes" id="UP000530660">
    <property type="component" value="Unassembled WGS sequence"/>
</dbReference>
<evidence type="ECO:0000256" key="1">
    <source>
        <dbReference type="ARBA" id="ARBA00004123"/>
    </source>
</evidence>
<keyword evidence="7" id="KW-0819">tRNA processing</keyword>
<dbReference type="EMBL" id="VWRR01000005">
    <property type="protein sequence ID" value="KAF6003832.1"/>
    <property type="molecule type" value="Genomic_DNA"/>
</dbReference>
<evidence type="ECO:0000256" key="3">
    <source>
        <dbReference type="ARBA" id="ARBA00007927"/>
    </source>
</evidence>
<keyword evidence="8" id="KW-0747">Spliceosome</keyword>
<dbReference type="GO" id="GO:0000932">
    <property type="term" value="C:P-body"/>
    <property type="evidence" value="ECO:0007669"/>
    <property type="project" value="TreeGrafter"/>
</dbReference>
<dbReference type="PROSITE" id="PS52002">
    <property type="entry name" value="SM"/>
    <property type="match status" value="1"/>
</dbReference>
<keyword evidence="6" id="KW-0507">mRNA processing</keyword>
<protein>
    <submittedName>
        <fullName evidence="14">U4/U6-U5 snRNP complex subunit lsm6</fullName>
    </submittedName>
</protein>
<dbReference type="InterPro" id="IPR016487">
    <property type="entry name" value="Lsm6/sSmF"/>
</dbReference>
<comment type="similarity">
    <text evidence="3">Belongs to the snRNP Sm proteins family. SmF/LSm6 subfamily.</text>
</comment>
<evidence type="ECO:0000256" key="8">
    <source>
        <dbReference type="ARBA" id="ARBA00022728"/>
    </source>
</evidence>
<dbReference type="InterPro" id="IPR010920">
    <property type="entry name" value="LSM_dom_sf"/>
</dbReference>
<accession>A0A7J7IL29</accession>
<evidence type="ECO:0000259" key="13">
    <source>
        <dbReference type="PROSITE" id="PS52002"/>
    </source>
</evidence>
<evidence type="ECO:0000256" key="9">
    <source>
        <dbReference type="ARBA" id="ARBA00022884"/>
    </source>
</evidence>
<sequence length="117" mass="13019">MSSPGYLPTLEKRTSWRERSGPRCIVLQTGDNFSLERAVAPPATKTPTRFLRNALGRAVVVKLNNGTEYRGKLVCLDGYLNIVLENSAEFVNGELKRRYGDTLLRGSNVLYVGTITE</sequence>
<comment type="caution">
    <text evidence="14">The sequence shown here is derived from an EMBL/GenBank/DDBJ whole genome shotgun (WGS) entry which is preliminary data.</text>
</comment>
<dbReference type="AlphaFoldDB" id="A0A7J7IL29"/>
<keyword evidence="9" id="KW-0694">RNA-binding</keyword>
<keyword evidence="4" id="KW-0963">Cytoplasm</keyword>
<dbReference type="Gene3D" id="2.30.30.100">
    <property type="match status" value="1"/>
</dbReference>
<evidence type="ECO:0000313" key="14">
    <source>
        <dbReference type="EMBL" id="KAF6003832.1"/>
    </source>
</evidence>
<dbReference type="Pfam" id="PF01423">
    <property type="entry name" value="LSM"/>
    <property type="match status" value="1"/>
</dbReference>
<keyword evidence="10" id="KW-0508">mRNA splicing</keyword>
<comment type="subcellular location">
    <subcellularLocation>
        <location evidence="2">Cytoplasm</location>
    </subcellularLocation>
    <subcellularLocation>
        <location evidence="1">Nucleus</location>
    </subcellularLocation>
</comment>
<proteinExistence type="inferred from homology"/>
<evidence type="ECO:0000256" key="12">
    <source>
        <dbReference type="ARBA" id="ARBA00023274"/>
    </source>
</evidence>
<dbReference type="OrthoDB" id="268799at2759"/>
<reference evidence="14 15" key="1">
    <citation type="journal article" date="2020" name="J. Phycol.">
        <title>Comparative genome analysis reveals Cyanidiococcus gen. nov., a new extremophilic red algal genus sister to Cyanidioschyzon (Cyanidioschyzonaceae, Rhodophyta).</title>
        <authorList>
            <person name="Liu S.-L."/>
            <person name="Chiang Y.-R."/>
            <person name="Yoon H.S."/>
            <person name="Fu H.-Y."/>
        </authorList>
    </citation>
    <scope>NUCLEOTIDE SEQUENCE [LARGE SCALE GENOMIC DNA]</scope>
    <source>
        <strain evidence="14 15">THAL066</strain>
    </source>
</reference>
<evidence type="ECO:0000313" key="15">
    <source>
        <dbReference type="Proteomes" id="UP000530660"/>
    </source>
</evidence>
<evidence type="ECO:0000256" key="10">
    <source>
        <dbReference type="ARBA" id="ARBA00023187"/>
    </source>
</evidence>
<dbReference type="GO" id="GO:0008033">
    <property type="term" value="P:tRNA processing"/>
    <property type="evidence" value="ECO:0007669"/>
    <property type="project" value="UniProtKB-KW"/>
</dbReference>
<keyword evidence="5" id="KW-0698">rRNA processing</keyword>
<evidence type="ECO:0000256" key="2">
    <source>
        <dbReference type="ARBA" id="ARBA00004496"/>
    </source>
</evidence>